<keyword evidence="1" id="KW-0175">Coiled coil</keyword>
<accession>A0AA95KJA8</accession>
<dbReference type="InterPro" id="IPR016032">
    <property type="entry name" value="Sig_transdc_resp-reg_C-effctor"/>
</dbReference>
<dbReference type="AlphaFoldDB" id="A0AA95KJA8"/>
<dbReference type="GO" id="GO:0003677">
    <property type="term" value="F:DNA binding"/>
    <property type="evidence" value="ECO:0007669"/>
    <property type="project" value="InterPro"/>
</dbReference>
<dbReference type="Proteomes" id="UP001300672">
    <property type="component" value="Chromosome"/>
</dbReference>
<evidence type="ECO:0000313" key="4">
    <source>
        <dbReference type="EMBL" id="WGZ91815.1"/>
    </source>
</evidence>
<reference evidence="4" key="2">
    <citation type="submission" date="2023-04" db="EMBL/GenBank/DDBJ databases">
        <authorList>
            <person name="Beletskiy A.V."/>
            <person name="Mardanov A.V."/>
            <person name="Ravin N.V."/>
        </authorList>
    </citation>
    <scope>NUCLEOTIDE SEQUENCE</scope>
    <source>
        <strain evidence="4">GKL-01</strain>
    </source>
</reference>
<evidence type="ECO:0000259" key="3">
    <source>
        <dbReference type="SMART" id="SM00421"/>
    </source>
</evidence>
<dbReference type="Pfam" id="PF00196">
    <property type="entry name" value="GerE"/>
    <property type="match status" value="1"/>
</dbReference>
<keyword evidence="2" id="KW-0472">Membrane</keyword>
<keyword evidence="2" id="KW-1133">Transmembrane helix</keyword>
<evidence type="ECO:0000256" key="2">
    <source>
        <dbReference type="SAM" id="Phobius"/>
    </source>
</evidence>
<protein>
    <submittedName>
        <fullName evidence="4">Helix-turn-helix transcriptional regulator</fullName>
    </submittedName>
</protein>
<gene>
    <name evidence="4" type="ORF">QJT80_04885</name>
</gene>
<dbReference type="KEGG" id="tdu:QJT80_04885"/>
<dbReference type="Gene3D" id="1.10.10.10">
    <property type="entry name" value="Winged helix-like DNA-binding domain superfamily/Winged helix DNA-binding domain"/>
    <property type="match status" value="1"/>
</dbReference>
<feature type="coiled-coil region" evidence="1">
    <location>
        <begin position="66"/>
        <end position="103"/>
    </location>
</feature>
<dbReference type="InterPro" id="IPR000792">
    <property type="entry name" value="Tscrpt_reg_LuxR_C"/>
</dbReference>
<dbReference type="InterPro" id="IPR036388">
    <property type="entry name" value="WH-like_DNA-bd_sf"/>
</dbReference>
<dbReference type="GO" id="GO:0006355">
    <property type="term" value="P:regulation of DNA-templated transcription"/>
    <property type="evidence" value="ECO:0007669"/>
    <property type="project" value="InterPro"/>
</dbReference>
<organism evidence="4">
    <name type="scientific">Candidatus Thiocaldithrix dubininis</name>
    <dbReference type="NCBI Taxonomy" id="3080823"/>
    <lineage>
        <taxon>Bacteria</taxon>
        <taxon>Pseudomonadati</taxon>
        <taxon>Pseudomonadota</taxon>
        <taxon>Gammaproteobacteria</taxon>
        <taxon>Thiotrichales</taxon>
        <taxon>Thiotrichaceae</taxon>
        <taxon>Candidatus Thiocaldithrix</taxon>
    </lineage>
</organism>
<dbReference type="SUPFAM" id="SSF46894">
    <property type="entry name" value="C-terminal effector domain of the bipartite response regulators"/>
    <property type="match status" value="1"/>
</dbReference>
<name>A0AA95KJA8_9GAMM</name>
<evidence type="ECO:0000256" key="1">
    <source>
        <dbReference type="SAM" id="Coils"/>
    </source>
</evidence>
<dbReference type="EMBL" id="CP124755">
    <property type="protein sequence ID" value="WGZ91815.1"/>
    <property type="molecule type" value="Genomic_DNA"/>
</dbReference>
<sequence length="170" mass="19858">MFPAKAKLLLIPLITLVLLNTYDIYEDLLEADHHPAHLYTEVAILSISLLFIGFLLRQSWKKHEELQQLKQELSNAHQNIYQLNKQNEKMRQANQHYSALIQEQMRDWDFTTSEKEVALLLLKGLSFEEIATIRSTKDKTVRQQATSIYRKAGVAGRHELAAWFFEDFLT</sequence>
<dbReference type="SMART" id="SM00421">
    <property type="entry name" value="HTH_LUXR"/>
    <property type="match status" value="1"/>
</dbReference>
<keyword evidence="2" id="KW-0812">Transmembrane</keyword>
<feature type="transmembrane region" description="Helical" evidence="2">
    <location>
        <begin position="37"/>
        <end position="56"/>
    </location>
</feature>
<proteinExistence type="predicted"/>
<reference evidence="4" key="1">
    <citation type="journal article" date="2023" name="Int. J. Mol. Sci.">
        <title>Metagenomics Revealed a New Genus 'Candidatus Thiocaldithrix dubininis' gen. nov., sp. nov. and a New Species 'Candidatus Thiothrix putei' sp. nov. in the Family Thiotrichaceae, Some Members of Which Have Traits of Both Na+- and H+-Motive Energetics.</title>
        <authorList>
            <person name="Ravin N.V."/>
            <person name="Muntyan M.S."/>
            <person name="Smolyakov D.D."/>
            <person name="Rudenko T.S."/>
            <person name="Beletsky A.V."/>
            <person name="Mardanov A.V."/>
            <person name="Grabovich M.Y."/>
        </authorList>
    </citation>
    <scope>NUCLEOTIDE SEQUENCE</scope>
    <source>
        <strain evidence="4">GKL-01</strain>
    </source>
</reference>
<feature type="domain" description="HTH luxR-type" evidence="3">
    <location>
        <begin position="107"/>
        <end position="164"/>
    </location>
</feature>